<keyword evidence="1" id="KW-0175">Coiled coil</keyword>
<name>A0A2K1QGA8_9PEZI</name>
<evidence type="ECO:0000256" key="1">
    <source>
        <dbReference type="SAM" id="Coils"/>
    </source>
</evidence>
<evidence type="ECO:0000313" key="3">
    <source>
        <dbReference type="Proteomes" id="UP000243797"/>
    </source>
</evidence>
<comment type="caution">
    <text evidence="2">The sequence shown here is derived from an EMBL/GenBank/DDBJ whole genome shotgun (WGS) entry which is preliminary data.</text>
</comment>
<proteinExistence type="predicted"/>
<accession>A0A2K1QGA8</accession>
<dbReference type="EMBL" id="NKHZ01000088">
    <property type="protein sequence ID" value="PNS14207.1"/>
    <property type="molecule type" value="Genomic_DNA"/>
</dbReference>
<gene>
    <name evidence="2" type="ORF">CAC42_6720</name>
</gene>
<reference evidence="2 3" key="1">
    <citation type="submission" date="2017-06" db="EMBL/GenBank/DDBJ databases">
        <title>Draft genome sequence of a variant of Elsinoe murrayae.</title>
        <authorList>
            <person name="Cheng Q."/>
        </authorList>
    </citation>
    <scope>NUCLEOTIDE SEQUENCE [LARGE SCALE GENOMIC DNA]</scope>
    <source>
        <strain evidence="2 3">CQ-2017a</strain>
    </source>
</reference>
<sequence>MSLRQAALMTENADLKQELEKAQADIEGLRNHITALRRQRHDLLGLSGHRGEERLVDEFQALYRAIEQWVSHLIPHDQQGLMFKTAKKSSNDHQWFRIHMPKISTSTDQDFRAYALRSLIIICWVKHHLQYTPFGRVRSGGPVYDTHPLAETVIRFRDYQDPLTCKRYNLMVDAMLTKQTPNYRQRLNNEYVFDLSQRLIRDIGGIFAVKINAIERATVKRIAGIGLEVSEMIYLSPDTYQLHPFNMQAGTRDDHLHGVYTTFDSARQDEITVGAGPIHDGTRVYGMVAPALMKLYDDMGEEVSLNQAYVMGQILATLEVNEVIVKAKVMTQKPAGAE</sequence>
<protein>
    <submittedName>
        <fullName evidence="2">Uncharacterized protein</fullName>
    </submittedName>
</protein>
<organism evidence="2 3">
    <name type="scientific">Sphaceloma murrayae</name>
    <dbReference type="NCBI Taxonomy" id="2082308"/>
    <lineage>
        <taxon>Eukaryota</taxon>
        <taxon>Fungi</taxon>
        <taxon>Dikarya</taxon>
        <taxon>Ascomycota</taxon>
        <taxon>Pezizomycotina</taxon>
        <taxon>Dothideomycetes</taxon>
        <taxon>Dothideomycetidae</taxon>
        <taxon>Myriangiales</taxon>
        <taxon>Elsinoaceae</taxon>
        <taxon>Sphaceloma</taxon>
    </lineage>
</organism>
<dbReference type="Proteomes" id="UP000243797">
    <property type="component" value="Unassembled WGS sequence"/>
</dbReference>
<evidence type="ECO:0000313" key="2">
    <source>
        <dbReference type="EMBL" id="PNS14207.1"/>
    </source>
</evidence>
<feature type="coiled-coil region" evidence="1">
    <location>
        <begin position="5"/>
        <end position="39"/>
    </location>
</feature>
<keyword evidence="3" id="KW-1185">Reference proteome</keyword>
<dbReference type="InParanoid" id="A0A2K1QGA8"/>
<dbReference type="AlphaFoldDB" id="A0A2K1QGA8"/>